<comment type="function">
    <text evidence="2">E1 component of the 2-oxoglutarate dehydrogenase (OGDH) complex which catalyzes the decarboxylation of 2-oxoglutarate, the first step in the conversion of 2-oxoglutarate to succinyl-CoA and CO(2).</text>
</comment>
<name>L8JPY0_9BACT</name>
<dbReference type="SMART" id="SM00861">
    <property type="entry name" value="Transket_pyr"/>
    <property type="match status" value="1"/>
</dbReference>
<dbReference type="Gene3D" id="3.40.50.920">
    <property type="match status" value="1"/>
</dbReference>
<dbReference type="InterPro" id="IPR005475">
    <property type="entry name" value="Transketolase-like_Pyr-bd"/>
</dbReference>
<comment type="cofactor">
    <cofactor evidence="1">
        <name>thiamine diphosphate</name>
        <dbReference type="ChEBI" id="CHEBI:58937"/>
    </cofactor>
</comment>
<keyword evidence="4" id="KW-0786">Thiamine pyrophosphate</keyword>
<evidence type="ECO:0000256" key="1">
    <source>
        <dbReference type="ARBA" id="ARBA00001964"/>
    </source>
</evidence>
<dbReference type="Gene3D" id="3.40.50.970">
    <property type="match status" value="2"/>
</dbReference>
<keyword evidence="7" id="KW-1185">Reference proteome</keyword>
<proteinExistence type="predicted"/>
<dbReference type="Pfam" id="PF02779">
    <property type="entry name" value="Transket_pyr"/>
    <property type="match status" value="1"/>
</dbReference>
<gene>
    <name evidence="6" type="ORF">C900_04789</name>
</gene>
<keyword evidence="3" id="KW-0560">Oxidoreductase</keyword>
<dbReference type="Proteomes" id="UP000011135">
    <property type="component" value="Unassembled WGS sequence"/>
</dbReference>
<dbReference type="InterPro" id="IPR033248">
    <property type="entry name" value="Transketolase_C"/>
</dbReference>
<comment type="caution">
    <text evidence="6">The sequence shown here is derived from an EMBL/GenBank/DDBJ whole genome shotgun (WGS) entry which is preliminary data.</text>
</comment>
<dbReference type="STRING" id="1237149.C900_04789"/>
<evidence type="ECO:0000259" key="5">
    <source>
        <dbReference type="SMART" id="SM00861"/>
    </source>
</evidence>
<dbReference type="InterPro" id="IPR001017">
    <property type="entry name" value="DH_E1"/>
</dbReference>
<evidence type="ECO:0000256" key="2">
    <source>
        <dbReference type="ARBA" id="ARBA00003906"/>
    </source>
</evidence>
<dbReference type="eggNOG" id="COG1071">
    <property type="taxonomic scope" value="Bacteria"/>
</dbReference>
<dbReference type="RefSeq" id="WP_009581939.1">
    <property type="nucleotide sequence ID" value="NZ_AMZN01000070.1"/>
</dbReference>
<reference evidence="6 7" key="1">
    <citation type="submission" date="2012-12" db="EMBL/GenBank/DDBJ databases">
        <title>Genome assembly of Fulvivirga imtechensis AK7.</title>
        <authorList>
            <person name="Nupur N."/>
            <person name="Khatri I."/>
            <person name="Kumar R."/>
            <person name="Subramanian S."/>
            <person name="Pinnaka A."/>
        </authorList>
    </citation>
    <scope>NUCLEOTIDE SEQUENCE [LARGE SCALE GENOMIC DNA]</scope>
    <source>
        <strain evidence="6 7">AK7</strain>
    </source>
</reference>
<dbReference type="eggNOG" id="COG0022">
    <property type="taxonomic scope" value="Bacteria"/>
</dbReference>
<evidence type="ECO:0000256" key="3">
    <source>
        <dbReference type="ARBA" id="ARBA00023002"/>
    </source>
</evidence>
<dbReference type="Pfam" id="PF02780">
    <property type="entry name" value="Transketolase_C"/>
    <property type="match status" value="1"/>
</dbReference>
<dbReference type="PANTHER" id="PTHR43257">
    <property type="entry name" value="PYRUVATE DEHYDROGENASE E1 COMPONENT BETA SUBUNIT"/>
    <property type="match status" value="1"/>
</dbReference>
<dbReference type="PATRIC" id="fig|1237149.3.peg.4257"/>
<dbReference type="PANTHER" id="PTHR43257:SF2">
    <property type="entry name" value="PYRUVATE DEHYDROGENASE E1 COMPONENT SUBUNIT BETA"/>
    <property type="match status" value="1"/>
</dbReference>
<dbReference type="CDD" id="cd02000">
    <property type="entry name" value="TPP_E1_PDC_ADC_BCADC"/>
    <property type="match status" value="1"/>
</dbReference>
<dbReference type="AlphaFoldDB" id="L8JPY0"/>
<dbReference type="EMBL" id="AMZN01000070">
    <property type="protein sequence ID" value="ELR69564.1"/>
    <property type="molecule type" value="Genomic_DNA"/>
</dbReference>
<dbReference type="InterPro" id="IPR029061">
    <property type="entry name" value="THDP-binding"/>
</dbReference>
<dbReference type="GO" id="GO:0016624">
    <property type="term" value="F:oxidoreductase activity, acting on the aldehyde or oxo group of donors, disulfide as acceptor"/>
    <property type="evidence" value="ECO:0007669"/>
    <property type="project" value="InterPro"/>
</dbReference>
<protein>
    <submittedName>
        <fullName evidence="6">Branched-chain alpha-keto acid dehydrogenase, E1 component, alpha subunit</fullName>
    </submittedName>
</protein>
<evidence type="ECO:0000256" key="4">
    <source>
        <dbReference type="ARBA" id="ARBA00023052"/>
    </source>
</evidence>
<dbReference type="InterPro" id="IPR009014">
    <property type="entry name" value="Transketo_C/PFOR_II"/>
</dbReference>
<accession>L8JPY0</accession>
<evidence type="ECO:0000313" key="7">
    <source>
        <dbReference type="Proteomes" id="UP000011135"/>
    </source>
</evidence>
<dbReference type="SUPFAM" id="SSF52518">
    <property type="entry name" value="Thiamin diphosphate-binding fold (THDP-binding)"/>
    <property type="match status" value="2"/>
</dbReference>
<organism evidence="6 7">
    <name type="scientific">Fulvivirga imtechensis AK7</name>
    <dbReference type="NCBI Taxonomy" id="1237149"/>
    <lineage>
        <taxon>Bacteria</taxon>
        <taxon>Pseudomonadati</taxon>
        <taxon>Bacteroidota</taxon>
        <taxon>Cytophagia</taxon>
        <taxon>Cytophagales</taxon>
        <taxon>Fulvivirgaceae</taxon>
        <taxon>Fulvivirga</taxon>
    </lineage>
</organism>
<dbReference type="Pfam" id="PF00676">
    <property type="entry name" value="E1_dh"/>
    <property type="match status" value="1"/>
</dbReference>
<dbReference type="SUPFAM" id="SSF52922">
    <property type="entry name" value="TK C-terminal domain-like"/>
    <property type="match status" value="1"/>
</dbReference>
<evidence type="ECO:0000313" key="6">
    <source>
        <dbReference type="EMBL" id="ELR69564.1"/>
    </source>
</evidence>
<feature type="domain" description="Transketolase-like pyrimidine-binding" evidence="5">
    <location>
        <begin position="467"/>
        <end position="641"/>
    </location>
</feature>
<sequence>MSTTKTIGKTSKNVSEILQDYKLACESREASLLGRKEVFMGKAKFGIFGDGKELAQIAMAKAFKPGDFRSGYYRDQTFMFAIGELNMQEYFAQLYAHTDVEADPASAGRLMNGHFATRMLDESGELKELCKERNSSSDISPTAAQMPRLVGLAYASKLFRQNNGLKDFKNLSVHGNEVAFGTIGNASTSEGMFYEAINAAGVLQIPMLMSVWDDDYGISVPKEYHTTKGSISEVLAGFQRNGKNAGFEIFTVKGWDYENLLKTYQKAARVSREEHVPTLVHVLEMTQPQGHSTSGSHERYKSRERLEWEKEYDCIVKFREWILENGWVEPEELDNIEEQAKQSAKEAKNAAWKAFMASIKDDEKMALDLLDQAIEQSQNAAALRSVKTNLESTLNSIRLDSIKAVKRALRLIKAEDIPVRKQLQQWVKRVEAENLERFSSHLYSESALSALKVEEIKARFDEEAKVVDGREVLQACFDAALARDPRVFAFGEDVGKIGDVNQAFAGLQEKYGELRVTDTGIRECTIVGQGIGAALRGLRPIAEIQYLDYLLYAIQILSDDLATLQYRTRGGQKAPLIIRTRGHRLEGVWHSGSPMGMILNSIRGIYVLVPRNMTQAAGFYNTMLKSDDAALIIECLNGYRLKERIPQNIGEFTVPLGKPEILRSGTDVTIVTYGSMCRVVMEAAEQLNEEGISCEVIDVQTLLPFDIDHTIVESLKKTNRVVFADEDVPGGASAFMMQKVLEEQNGYKCLDSKPITITGKEHRPAYASDGDYFSKPNTEEVFDKVYALMAEANPDKYPDIY</sequence>